<reference evidence="1" key="1">
    <citation type="submission" date="2013-08" db="EMBL/GenBank/DDBJ databases">
        <authorList>
            <person name="Durkin A.S."/>
            <person name="Haft D.R."/>
            <person name="McCorrison J."/>
            <person name="Torralba M."/>
            <person name="Gillis M."/>
            <person name="Haft D.H."/>
            <person name="Methe B."/>
            <person name="Sutton G."/>
            <person name="Nelson K.E."/>
        </authorList>
    </citation>
    <scope>NUCLEOTIDE SEQUENCE [LARGE SCALE GENOMIC DNA]</scope>
    <source>
        <strain evidence="1">F0233</strain>
    </source>
</reference>
<protein>
    <submittedName>
        <fullName evidence="1">Uncharacterized protein</fullName>
    </submittedName>
</protein>
<comment type="caution">
    <text evidence="1">The sequence shown here is derived from an EMBL/GenBank/DDBJ whole genome shotgun (WGS) entry which is preliminary data.</text>
</comment>
<dbReference type="Proteomes" id="UP000017052">
    <property type="component" value="Unassembled WGS sequence"/>
</dbReference>
<gene>
    <name evidence="1" type="ORF">HMPREF0682_0726</name>
</gene>
<proteinExistence type="predicted"/>
<sequence length="86" mass="9233">MHAQDRIEVRAIESDAELIAFGECHGSLVGDNGRDVGECGVLAPAEAHHRTAVIDDQEACKAARRTGSVKVRRTLGCCAMRSVRVC</sequence>
<dbReference type="EMBL" id="ACVN02000018">
    <property type="protein sequence ID" value="ERK63134.1"/>
    <property type="molecule type" value="Genomic_DNA"/>
</dbReference>
<organism evidence="1 2">
    <name type="scientific">Propionibacterium acidifaciens F0233</name>
    <dbReference type="NCBI Taxonomy" id="553198"/>
    <lineage>
        <taxon>Bacteria</taxon>
        <taxon>Bacillati</taxon>
        <taxon>Actinomycetota</taxon>
        <taxon>Actinomycetes</taxon>
        <taxon>Propionibacteriales</taxon>
        <taxon>Propionibacteriaceae</taxon>
        <taxon>Propionibacterium</taxon>
    </lineage>
</organism>
<dbReference type="AlphaFoldDB" id="U2R3N4"/>
<evidence type="ECO:0000313" key="1">
    <source>
        <dbReference type="EMBL" id="ERK63134.1"/>
    </source>
</evidence>
<name>U2R3N4_9ACTN</name>
<evidence type="ECO:0000313" key="2">
    <source>
        <dbReference type="Proteomes" id="UP000017052"/>
    </source>
</evidence>
<keyword evidence="2" id="KW-1185">Reference proteome</keyword>
<accession>U2R3N4</accession>